<proteinExistence type="predicted"/>
<comment type="caution">
    <text evidence="1">The sequence shown here is derived from an EMBL/GenBank/DDBJ whole genome shotgun (WGS) entry which is preliminary data.</text>
</comment>
<gene>
    <name evidence="1" type="ORF">COT59_00790</name>
</gene>
<reference evidence="2" key="1">
    <citation type="submission" date="2017-09" db="EMBL/GenBank/DDBJ databases">
        <title>Depth-based differentiation of microbial function through sediment-hosted aquifers and enrichment of novel symbionts in the deep terrestrial subsurface.</title>
        <authorList>
            <person name="Probst A.J."/>
            <person name="Ladd B."/>
            <person name="Jarett J.K."/>
            <person name="Geller-Mcgrath D.E."/>
            <person name="Sieber C.M.K."/>
            <person name="Emerson J.B."/>
            <person name="Anantharaman K."/>
            <person name="Thomas B.C."/>
            <person name="Malmstrom R."/>
            <person name="Stieglmeier M."/>
            <person name="Klingl A."/>
            <person name="Woyke T."/>
            <person name="Ryan C.M."/>
            <person name="Banfield J.F."/>
        </authorList>
    </citation>
    <scope>NUCLEOTIDE SEQUENCE [LARGE SCALE GENOMIC DNA]</scope>
</reference>
<evidence type="ECO:0000313" key="1">
    <source>
        <dbReference type="EMBL" id="PIS17420.1"/>
    </source>
</evidence>
<dbReference type="AlphaFoldDB" id="A0A2H0WXM1"/>
<accession>A0A2H0WXM1</accession>
<protein>
    <submittedName>
        <fullName evidence="1">Uncharacterized protein</fullName>
    </submittedName>
</protein>
<name>A0A2H0WXM1_9BACT</name>
<evidence type="ECO:0000313" key="2">
    <source>
        <dbReference type="Proteomes" id="UP000229675"/>
    </source>
</evidence>
<sequence>METKKRVRRHRYPRTAKNLKNFEVEGYITPIQLFVHEFTQACSEAQARRDIRIRLRERHSRIVIPPLGEYCNFKEVPFPKTPVSVS</sequence>
<dbReference type="EMBL" id="PEZD01000019">
    <property type="protein sequence ID" value="PIS17420.1"/>
    <property type="molecule type" value="Genomic_DNA"/>
</dbReference>
<organism evidence="1 2">
    <name type="scientific">Candidatus Nealsonbacteria bacterium CG09_land_8_20_14_0_10_42_14</name>
    <dbReference type="NCBI Taxonomy" id="1974707"/>
    <lineage>
        <taxon>Bacteria</taxon>
        <taxon>Candidatus Nealsoniibacteriota</taxon>
    </lineage>
</organism>
<dbReference type="Proteomes" id="UP000229675">
    <property type="component" value="Unassembled WGS sequence"/>
</dbReference>